<keyword evidence="1" id="KW-0812">Transmembrane</keyword>
<feature type="transmembrane region" description="Helical" evidence="1">
    <location>
        <begin position="59"/>
        <end position="82"/>
    </location>
</feature>
<organism evidence="2 3">
    <name type="scientific">Kitasatospora arboriphila</name>
    <dbReference type="NCBI Taxonomy" id="258052"/>
    <lineage>
        <taxon>Bacteria</taxon>
        <taxon>Bacillati</taxon>
        <taxon>Actinomycetota</taxon>
        <taxon>Actinomycetes</taxon>
        <taxon>Kitasatosporales</taxon>
        <taxon>Streptomycetaceae</taxon>
        <taxon>Kitasatospora</taxon>
    </lineage>
</organism>
<feature type="transmembrane region" description="Helical" evidence="1">
    <location>
        <begin position="12"/>
        <end position="39"/>
    </location>
</feature>
<dbReference type="EMBL" id="BAAALD010000017">
    <property type="protein sequence ID" value="GAA1080174.1"/>
    <property type="molecule type" value="Genomic_DNA"/>
</dbReference>
<evidence type="ECO:0008006" key="4">
    <source>
        <dbReference type="Google" id="ProtNLM"/>
    </source>
</evidence>
<sequence length="115" mass="11939">MYRPVPRRPAEIAFGVVSGLLLLGGTTVTAGLSFVMLFVPDGCGSSPMSGQRVCDGTGYLEVLAAPWVSLVAAVLLAGLGIALARRRGRTPWPALFPAVLVHLAGLGFVYTSVRG</sequence>
<gene>
    <name evidence="2" type="ORF">GCM10009663_23380</name>
</gene>
<feature type="transmembrane region" description="Helical" evidence="1">
    <location>
        <begin position="94"/>
        <end position="113"/>
    </location>
</feature>
<accession>A0ABN1TFB4</accession>
<name>A0ABN1TFB4_9ACTN</name>
<proteinExistence type="predicted"/>
<keyword evidence="3" id="KW-1185">Reference proteome</keyword>
<dbReference type="Proteomes" id="UP001499987">
    <property type="component" value="Unassembled WGS sequence"/>
</dbReference>
<dbReference type="RefSeq" id="WP_344623475.1">
    <property type="nucleotide sequence ID" value="NZ_BAAALD010000017.1"/>
</dbReference>
<protein>
    <recommendedName>
        <fullName evidence="4">Integral membrane protein</fullName>
    </recommendedName>
</protein>
<keyword evidence="1" id="KW-0472">Membrane</keyword>
<evidence type="ECO:0000313" key="2">
    <source>
        <dbReference type="EMBL" id="GAA1080174.1"/>
    </source>
</evidence>
<evidence type="ECO:0000313" key="3">
    <source>
        <dbReference type="Proteomes" id="UP001499987"/>
    </source>
</evidence>
<evidence type="ECO:0000256" key="1">
    <source>
        <dbReference type="SAM" id="Phobius"/>
    </source>
</evidence>
<reference evidence="2 3" key="1">
    <citation type="journal article" date="2019" name="Int. J. Syst. Evol. Microbiol.">
        <title>The Global Catalogue of Microorganisms (GCM) 10K type strain sequencing project: providing services to taxonomists for standard genome sequencing and annotation.</title>
        <authorList>
            <consortium name="The Broad Institute Genomics Platform"/>
            <consortium name="The Broad Institute Genome Sequencing Center for Infectious Disease"/>
            <person name="Wu L."/>
            <person name="Ma J."/>
        </authorList>
    </citation>
    <scope>NUCLEOTIDE SEQUENCE [LARGE SCALE GENOMIC DNA]</scope>
    <source>
        <strain evidence="2 3">JCM 13002</strain>
    </source>
</reference>
<keyword evidence="1" id="KW-1133">Transmembrane helix</keyword>
<comment type="caution">
    <text evidence="2">The sequence shown here is derived from an EMBL/GenBank/DDBJ whole genome shotgun (WGS) entry which is preliminary data.</text>
</comment>